<keyword evidence="17" id="KW-0968">Cytoplasmic vesicle</keyword>
<feature type="transmembrane region" description="Helical" evidence="20">
    <location>
        <begin position="370"/>
        <end position="391"/>
    </location>
</feature>
<keyword evidence="11" id="KW-0297">G-protein coupled receptor</keyword>
<evidence type="ECO:0000256" key="7">
    <source>
        <dbReference type="ARBA" id="ARBA00022475"/>
    </source>
</evidence>
<dbReference type="Ensembl" id="ENSAPLT00020002689.1">
    <property type="protein sequence ID" value="ENSAPLP00020002508.1"/>
    <property type="gene ID" value="ENSAPLG00020001822.1"/>
</dbReference>
<feature type="compositionally biased region" description="Low complexity" evidence="19">
    <location>
        <begin position="131"/>
        <end position="140"/>
    </location>
</feature>
<keyword evidence="14" id="KW-0675">Receptor</keyword>
<dbReference type="CDD" id="cd07450">
    <property type="entry name" value="CRD_FZ6"/>
    <property type="match status" value="1"/>
</dbReference>
<keyword evidence="12 20" id="KW-0472">Membrane</keyword>
<dbReference type="InterPro" id="IPR000539">
    <property type="entry name" value="Frizzled/Smoothened_7TM"/>
</dbReference>
<evidence type="ECO:0000256" key="5">
    <source>
        <dbReference type="ARBA" id="ARBA00018155"/>
    </source>
</evidence>
<reference evidence="23" key="1">
    <citation type="submission" date="2019-08" db="EMBL/GenBank/DDBJ databases">
        <title>Three high-quality genomes provides insights into domestication of ducks.</title>
        <authorList>
            <person name="Hou Z.C."/>
            <person name="Zhu F."/>
            <person name="Yin Z.T."/>
            <person name="Zhang F."/>
        </authorList>
    </citation>
    <scope>NUCLEOTIDE SEQUENCE [LARGE SCALE GENOMIC DNA]</scope>
</reference>
<feature type="transmembrane region" description="Helical" evidence="20">
    <location>
        <begin position="453"/>
        <end position="471"/>
    </location>
</feature>
<organism evidence="23 24">
    <name type="scientific">Anas platyrhynchos</name>
    <name type="common">Mallard</name>
    <name type="synonym">Anas boschas</name>
    <dbReference type="NCBI Taxonomy" id="8839"/>
    <lineage>
        <taxon>Eukaryota</taxon>
        <taxon>Metazoa</taxon>
        <taxon>Chordata</taxon>
        <taxon>Craniata</taxon>
        <taxon>Vertebrata</taxon>
        <taxon>Euteleostomi</taxon>
        <taxon>Archelosauria</taxon>
        <taxon>Archosauria</taxon>
        <taxon>Dinosauria</taxon>
        <taxon>Saurischia</taxon>
        <taxon>Theropoda</taxon>
        <taxon>Coelurosauria</taxon>
        <taxon>Aves</taxon>
        <taxon>Neognathae</taxon>
        <taxon>Galloanserae</taxon>
        <taxon>Anseriformes</taxon>
        <taxon>Anatidae</taxon>
        <taxon>Anatinae</taxon>
        <taxon>Anas</taxon>
    </lineage>
</organism>
<keyword evidence="8" id="KW-0879">Wnt signaling pathway</keyword>
<evidence type="ECO:0000256" key="13">
    <source>
        <dbReference type="ARBA" id="ARBA00023157"/>
    </source>
</evidence>
<keyword evidence="6" id="KW-0217">Developmental protein</keyword>
<evidence type="ECO:0000256" key="3">
    <source>
        <dbReference type="ARBA" id="ARBA00004439"/>
    </source>
</evidence>
<accession>A0A8B9QT31</accession>
<keyword evidence="13 18" id="KW-1015">Disulfide bond</keyword>
<dbReference type="InterPro" id="IPR041770">
    <property type="entry name" value="FZ6_CRD"/>
</dbReference>
<feature type="compositionally biased region" description="Basic residues" evidence="19">
    <location>
        <begin position="53"/>
        <end position="62"/>
    </location>
</feature>
<feature type="disulfide bond" evidence="18">
    <location>
        <begin position="268"/>
        <end position="292"/>
    </location>
</feature>
<dbReference type="PANTHER" id="PTHR11309:SF75">
    <property type="entry name" value="FRIZZLED-6"/>
    <property type="match status" value="1"/>
</dbReference>
<feature type="transmembrane region" description="Helical" evidence="20">
    <location>
        <begin position="536"/>
        <end position="561"/>
    </location>
</feature>
<keyword evidence="16" id="KW-0807">Transducer</keyword>
<keyword evidence="10 20" id="KW-1133">Transmembrane helix</keyword>
<evidence type="ECO:0000256" key="4">
    <source>
        <dbReference type="ARBA" id="ARBA00008077"/>
    </source>
</evidence>
<proteinExistence type="inferred from homology"/>
<dbReference type="GO" id="GO:0030659">
    <property type="term" value="C:cytoplasmic vesicle membrane"/>
    <property type="evidence" value="ECO:0007669"/>
    <property type="project" value="UniProtKB-SubCell"/>
</dbReference>
<feature type="compositionally biased region" description="Pro residues" evidence="19">
    <location>
        <begin position="87"/>
        <end position="98"/>
    </location>
</feature>
<dbReference type="AlphaFoldDB" id="A0A8B9QT31"/>
<feature type="transmembrane region" description="Helical" evidence="20">
    <location>
        <begin position="403"/>
        <end position="423"/>
    </location>
</feature>
<dbReference type="InterPro" id="IPR020067">
    <property type="entry name" value="Frizzled_dom"/>
</dbReference>
<dbReference type="InterPro" id="IPR036790">
    <property type="entry name" value="Frizzled_dom_sf"/>
</dbReference>
<dbReference type="PROSITE" id="PS50038">
    <property type="entry name" value="FZ"/>
    <property type="match status" value="1"/>
</dbReference>
<feature type="compositionally biased region" description="Low complexity" evidence="19">
    <location>
        <begin position="65"/>
        <end position="78"/>
    </location>
</feature>
<keyword evidence="7" id="KW-1003">Cell membrane</keyword>
<dbReference type="Proteomes" id="UP000694400">
    <property type="component" value="Chromosome 2"/>
</dbReference>
<dbReference type="Gene3D" id="1.10.2000.10">
    <property type="entry name" value="Frizzled cysteine-rich domain"/>
    <property type="match status" value="1"/>
</dbReference>
<dbReference type="FunFam" id="1.10.2000.10:FF:000014">
    <property type="entry name" value="frizzled-6 isoform X1"/>
    <property type="match status" value="1"/>
</dbReference>
<dbReference type="GO" id="GO:0060070">
    <property type="term" value="P:canonical Wnt signaling pathway"/>
    <property type="evidence" value="ECO:0007669"/>
    <property type="project" value="TreeGrafter"/>
</dbReference>
<dbReference type="PROSITE" id="PS50261">
    <property type="entry name" value="G_PROTEIN_RECEP_F2_4"/>
    <property type="match status" value="1"/>
</dbReference>
<reference evidence="23" key="3">
    <citation type="submission" date="2025-09" db="UniProtKB">
        <authorList>
            <consortium name="Ensembl"/>
        </authorList>
    </citation>
    <scope>IDENTIFICATION</scope>
</reference>
<reference evidence="23" key="2">
    <citation type="submission" date="2025-08" db="UniProtKB">
        <authorList>
            <consortium name="Ensembl"/>
        </authorList>
    </citation>
    <scope>IDENTIFICATION</scope>
</reference>
<evidence type="ECO:0000256" key="11">
    <source>
        <dbReference type="ARBA" id="ARBA00023040"/>
    </source>
</evidence>
<evidence type="ECO:0000256" key="12">
    <source>
        <dbReference type="ARBA" id="ARBA00023136"/>
    </source>
</evidence>
<evidence type="ECO:0000256" key="6">
    <source>
        <dbReference type="ARBA" id="ARBA00022473"/>
    </source>
</evidence>
<dbReference type="GO" id="GO:0009986">
    <property type="term" value="C:cell surface"/>
    <property type="evidence" value="ECO:0007669"/>
    <property type="project" value="UniProtKB-SubCell"/>
</dbReference>
<keyword evidence="15" id="KW-0325">Glycoprotein</keyword>
<feature type="domain" description="FZ" evidence="21">
    <location>
        <begin position="188"/>
        <end position="301"/>
    </location>
</feature>
<evidence type="ECO:0000313" key="23">
    <source>
        <dbReference type="Ensembl" id="ENSAPLP00020002508.1"/>
    </source>
</evidence>
<evidence type="ECO:0000259" key="21">
    <source>
        <dbReference type="PROSITE" id="PS50038"/>
    </source>
</evidence>
<comment type="similarity">
    <text evidence="4">Belongs to the G-protein coupled receptor Fz/Smo family.</text>
</comment>
<dbReference type="InterPro" id="IPR017981">
    <property type="entry name" value="GPCR_2-like_7TM"/>
</dbReference>
<evidence type="ECO:0000256" key="18">
    <source>
        <dbReference type="PROSITE-ProRule" id="PRU00090"/>
    </source>
</evidence>
<evidence type="ECO:0000256" key="10">
    <source>
        <dbReference type="ARBA" id="ARBA00022989"/>
    </source>
</evidence>
<dbReference type="SMART" id="SM00063">
    <property type="entry name" value="FRI"/>
    <property type="match status" value="1"/>
</dbReference>
<dbReference type="GO" id="GO:0004930">
    <property type="term" value="F:G protein-coupled receptor activity"/>
    <property type="evidence" value="ECO:0007669"/>
    <property type="project" value="UniProtKB-KW"/>
</dbReference>
<feature type="compositionally biased region" description="Gly residues" evidence="19">
    <location>
        <begin position="115"/>
        <end position="130"/>
    </location>
</feature>
<dbReference type="Pfam" id="PF01534">
    <property type="entry name" value="Frizzled"/>
    <property type="match status" value="1"/>
</dbReference>
<dbReference type="SMART" id="SM01330">
    <property type="entry name" value="Frizzled"/>
    <property type="match status" value="1"/>
</dbReference>
<feature type="compositionally biased region" description="Low complexity" evidence="19">
    <location>
        <begin position="7"/>
        <end position="28"/>
    </location>
</feature>
<dbReference type="PANTHER" id="PTHR11309">
    <property type="entry name" value="FRIZZLED"/>
    <property type="match status" value="1"/>
</dbReference>
<evidence type="ECO:0000256" key="2">
    <source>
        <dbReference type="ARBA" id="ARBA00004424"/>
    </source>
</evidence>
<evidence type="ECO:0000256" key="14">
    <source>
        <dbReference type="ARBA" id="ARBA00023170"/>
    </source>
</evidence>
<feature type="region of interest" description="Disordered" evidence="19">
    <location>
        <begin position="1"/>
        <end position="140"/>
    </location>
</feature>
<evidence type="ECO:0000256" key="15">
    <source>
        <dbReference type="ARBA" id="ARBA00023180"/>
    </source>
</evidence>
<name>A0A8B9QT31_ANAPL</name>
<feature type="domain" description="G-protein coupled receptors family 2 profile 2" evidence="22">
    <location>
        <begin position="364"/>
        <end position="471"/>
    </location>
</feature>
<evidence type="ECO:0000256" key="8">
    <source>
        <dbReference type="ARBA" id="ARBA00022687"/>
    </source>
</evidence>
<dbReference type="Gene3D" id="1.20.1070.10">
    <property type="entry name" value="Rhodopsin 7-helix transmembrane proteins"/>
    <property type="match status" value="1"/>
</dbReference>
<evidence type="ECO:0000259" key="22">
    <source>
        <dbReference type="PROSITE" id="PS50261"/>
    </source>
</evidence>
<dbReference type="GO" id="GO:0035567">
    <property type="term" value="P:non-canonical Wnt signaling pathway"/>
    <property type="evidence" value="ECO:0007669"/>
    <property type="project" value="TreeGrafter"/>
</dbReference>
<evidence type="ECO:0000256" key="1">
    <source>
        <dbReference type="ARBA" id="ARBA00004241"/>
    </source>
</evidence>
<dbReference type="SUPFAM" id="SSF63501">
    <property type="entry name" value="Frizzled cysteine-rich domain"/>
    <property type="match status" value="1"/>
</dbReference>
<dbReference type="Pfam" id="PF01392">
    <property type="entry name" value="Fz"/>
    <property type="match status" value="1"/>
</dbReference>
<sequence length="589" mass="65038">MLPMSPLPHASPGAGSPGAAPPCQARHGGVAGGELRGRGTAAARPPWPGGAPGRKRRRRRRKEGAPGARPGRVGAAAPREPRLRGRPPGPAPRPPLRAPLPRAGLGTERRAGALGAAGRGPAGSEQGGSRGEALGDGAVAAASARRRGRCECRTQRPQPCARSGELGKMGALLGALTCAWLLALVRGHSLFTCEPITIARCSRMPYNMTFFPNIMGHYDQDTAALQMEPFLTLMNLHCSPDVHTFLCKAFVPACLEQVHVIHPCRNLCEKVYSDCKPLIDTFGIAWPEELECNRLVDCDETAPATAPVTTNAHGTQKTPGQTRRDYGFWCPRHLHTSNGQGYKFLGIDQCAPPCPNMYFKNYELDVAKSFIGIVSIFCLCATLFTFLTFLIDVKRFRYPERPIIYYSVCYSIVSLMYFIGFLLGNRTACNKADDKLEIGETVVLGSQNKACTVLFMVLYFFTMAGTIWWVIPHHHLVPRSRKKMELRSYRAEGYVVPCRGVGNTRLSNHYASCHEQSRRGQYQWSLLCGSLRRGCLSVLCAFAVMPLCFFRSLSSFSWYYLFKSRAASHPARWQKPREAEEVHDSNWSF</sequence>
<comment type="subcellular location">
    <subcellularLocation>
        <location evidence="2">Apical cell membrane</location>
        <topology evidence="2">Multi-pass membrane protein</topology>
    </subcellularLocation>
    <subcellularLocation>
        <location evidence="1">Cell surface</location>
    </subcellularLocation>
    <subcellularLocation>
        <location evidence="3">Cytoplasmic vesicle membrane</location>
        <topology evidence="3">Multi-pass membrane protein</topology>
    </subcellularLocation>
</comment>
<evidence type="ECO:0000256" key="17">
    <source>
        <dbReference type="ARBA" id="ARBA00023329"/>
    </source>
</evidence>
<evidence type="ECO:0000256" key="19">
    <source>
        <dbReference type="SAM" id="MobiDB-lite"/>
    </source>
</evidence>
<feature type="disulfide bond" evidence="18">
    <location>
        <begin position="193"/>
        <end position="254"/>
    </location>
</feature>
<keyword evidence="9 20" id="KW-0812">Transmembrane</keyword>
<comment type="caution">
    <text evidence="18">Lacks conserved residue(s) required for the propagation of feature annotation.</text>
</comment>
<protein>
    <recommendedName>
        <fullName evidence="5">Frizzled-6</fullName>
    </recommendedName>
</protein>
<evidence type="ECO:0000256" key="16">
    <source>
        <dbReference type="ARBA" id="ARBA00023224"/>
    </source>
</evidence>
<dbReference type="GO" id="GO:0017147">
    <property type="term" value="F:Wnt-protein binding"/>
    <property type="evidence" value="ECO:0007669"/>
    <property type="project" value="TreeGrafter"/>
</dbReference>
<feature type="compositionally biased region" description="Low complexity" evidence="19">
    <location>
        <begin position="99"/>
        <end position="114"/>
    </location>
</feature>
<dbReference type="GO" id="GO:0016324">
    <property type="term" value="C:apical plasma membrane"/>
    <property type="evidence" value="ECO:0007669"/>
    <property type="project" value="UniProtKB-SubCell"/>
</dbReference>
<evidence type="ECO:0000313" key="24">
    <source>
        <dbReference type="Proteomes" id="UP000694400"/>
    </source>
</evidence>
<feature type="disulfide bond" evidence="18">
    <location>
        <begin position="201"/>
        <end position="247"/>
    </location>
</feature>
<evidence type="ECO:0000256" key="9">
    <source>
        <dbReference type="ARBA" id="ARBA00022692"/>
    </source>
</evidence>
<dbReference type="GO" id="GO:0042813">
    <property type="term" value="F:Wnt receptor activity"/>
    <property type="evidence" value="ECO:0007669"/>
    <property type="project" value="TreeGrafter"/>
</dbReference>
<dbReference type="InterPro" id="IPR015526">
    <property type="entry name" value="Frizzled/SFRP"/>
</dbReference>
<dbReference type="PRINTS" id="PR00489">
    <property type="entry name" value="FRIZZLED"/>
</dbReference>
<evidence type="ECO:0000256" key="20">
    <source>
        <dbReference type="SAM" id="Phobius"/>
    </source>
</evidence>